<dbReference type="PANTHER" id="PTHR35871">
    <property type="entry name" value="EXPRESSED PROTEIN"/>
    <property type="match status" value="1"/>
</dbReference>
<reference evidence="1" key="1">
    <citation type="submission" date="2013-07" db="EMBL/GenBank/DDBJ databases">
        <title>The genome of an arbuscular mycorrhizal fungus provides insights into the evolution of the oldest plant symbiosis.</title>
        <authorList>
            <consortium name="DOE Joint Genome Institute"/>
            <person name="Tisserant E."/>
            <person name="Malbreil M."/>
            <person name="Kuo A."/>
            <person name="Kohler A."/>
            <person name="Symeonidi A."/>
            <person name="Balestrini R."/>
            <person name="Charron P."/>
            <person name="Duensing N."/>
            <person name="Frei-dit-Frey N."/>
            <person name="Gianinazzi-Pearson V."/>
            <person name="Gilbert B."/>
            <person name="Handa Y."/>
            <person name="Hijri M."/>
            <person name="Kaul R."/>
            <person name="Kawaguchi M."/>
            <person name="Krajinski F."/>
            <person name="Lammers P."/>
            <person name="Lapierre D."/>
            <person name="Masclaux F.G."/>
            <person name="Murat C."/>
            <person name="Morin E."/>
            <person name="Ndikumana S."/>
            <person name="Pagni M."/>
            <person name="Petitpierre D."/>
            <person name="Requena N."/>
            <person name="Rosikiewicz P."/>
            <person name="Riley R."/>
            <person name="Saito K."/>
            <person name="San Clemente H."/>
            <person name="Shapiro H."/>
            <person name="van Tuinen D."/>
            <person name="Becard G."/>
            <person name="Bonfante P."/>
            <person name="Paszkowski U."/>
            <person name="Shachar-Hill Y."/>
            <person name="Young J.P."/>
            <person name="Sanders I.R."/>
            <person name="Henrissat B."/>
            <person name="Rensing S.A."/>
            <person name="Grigoriev I.V."/>
            <person name="Corradi N."/>
            <person name="Roux C."/>
            <person name="Martin F."/>
        </authorList>
    </citation>
    <scope>NUCLEOTIDE SEQUENCE</scope>
    <source>
        <strain evidence="1">DAOM 197198</strain>
    </source>
</reference>
<sequence length="300" mass="34872">MNNKPIPDDFEDVLDDMDEEERNQLDDLSYEKYMVKYEGKTMERIPPILESDDKEIILVTHDECIFYSNDGKRDHQENPFIPKEACVYLQPGKDREGYWTSEHLINQIKTKAIPIFETLFPNCIALFAFDNSSNHAAFKPDALYQSMVNENGEPKGMKQVLIERGLWKNGLNADCQLCKDKVDDVTRIDCCARRIISLQPDFLAQKSALEEAILEAGHLCIFYPKFHCELNFIERYWGAAKRYARENCDYSWSSLQRVVPVALESVDTIMIRKFARKAWRYMDLYRNGITGYPGFVGVMI</sequence>
<dbReference type="eggNOG" id="ENOG502RT6R">
    <property type="taxonomic scope" value="Eukaryota"/>
</dbReference>
<dbReference type="GO" id="GO:0003676">
    <property type="term" value="F:nucleic acid binding"/>
    <property type="evidence" value="ECO:0007669"/>
    <property type="project" value="InterPro"/>
</dbReference>
<name>U9UNJ9_RHIID</name>
<dbReference type="AlphaFoldDB" id="U9UNJ9"/>
<gene>
    <name evidence="1" type="ORF">GLOINDRAFT_18879</name>
</gene>
<proteinExistence type="predicted"/>
<dbReference type="Gene3D" id="3.30.420.10">
    <property type="entry name" value="Ribonuclease H-like superfamily/Ribonuclease H"/>
    <property type="match status" value="1"/>
</dbReference>
<dbReference type="HOGENOM" id="CLU_005726_3_1_1"/>
<organism evidence="1">
    <name type="scientific">Rhizophagus irregularis (strain DAOM 181602 / DAOM 197198 / MUCL 43194)</name>
    <name type="common">Arbuscular mycorrhizal fungus</name>
    <name type="synonym">Glomus intraradices</name>
    <dbReference type="NCBI Taxonomy" id="747089"/>
    <lineage>
        <taxon>Eukaryota</taxon>
        <taxon>Fungi</taxon>
        <taxon>Fungi incertae sedis</taxon>
        <taxon>Mucoromycota</taxon>
        <taxon>Glomeromycotina</taxon>
        <taxon>Glomeromycetes</taxon>
        <taxon>Glomerales</taxon>
        <taxon>Glomeraceae</taxon>
        <taxon>Rhizophagus</taxon>
    </lineage>
</organism>
<evidence type="ECO:0008006" key="2">
    <source>
        <dbReference type="Google" id="ProtNLM"/>
    </source>
</evidence>
<dbReference type="PANTHER" id="PTHR35871:SF1">
    <property type="entry name" value="CXC1-LIKE CYSTEINE CLUSTER ASSOCIATED WITH KDZ TRANSPOSASES DOMAIN-CONTAINING PROTEIN"/>
    <property type="match status" value="1"/>
</dbReference>
<accession>U9UNJ9</accession>
<protein>
    <recommendedName>
        <fullName evidence="2">Tc1-like transposase DDE domain-containing protein</fullName>
    </recommendedName>
</protein>
<dbReference type="InterPro" id="IPR036397">
    <property type="entry name" value="RNaseH_sf"/>
</dbReference>
<evidence type="ECO:0000313" key="1">
    <source>
        <dbReference type="EMBL" id="ESA20108.1"/>
    </source>
</evidence>
<dbReference type="EMBL" id="KI277644">
    <property type="protein sequence ID" value="ESA20108.1"/>
    <property type="molecule type" value="Genomic_DNA"/>
</dbReference>